<keyword evidence="3" id="KW-1185">Reference proteome</keyword>
<evidence type="ECO:0000256" key="1">
    <source>
        <dbReference type="SAM" id="SignalP"/>
    </source>
</evidence>
<protein>
    <submittedName>
        <fullName evidence="2">Uncharacterized protein</fullName>
    </submittedName>
</protein>
<organism evidence="2 3">
    <name type="scientific">Confluentibacter flavum</name>
    <dbReference type="NCBI Taxonomy" id="1909700"/>
    <lineage>
        <taxon>Bacteria</taxon>
        <taxon>Pseudomonadati</taxon>
        <taxon>Bacteroidota</taxon>
        <taxon>Flavobacteriia</taxon>
        <taxon>Flavobacteriales</taxon>
        <taxon>Flavobacteriaceae</taxon>
        <taxon>Confluentibacter</taxon>
    </lineage>
</organism>
<feature type="signal peptide" evidence="1">
    <location>
        <begin position="1"/>
        <end position="19"/>
    </location>
</feature>
<proteinExistence type="predicted"/>
<dbReference type="EMBL" id="PJEO01000017">
    <property type="protein sequence ID" value="PKQ45658.1"/>
    <property type="molecule type" value="Genomic_DNA"/>
</dbReference>
<gene>
    <name evidence="2" type="ORF">CSW08_06210</name>
</gene>
<evidence type="ECO:0000313" key="3">
    <source>
        <dbReference type="Proteomes" id="UP000233435"/>
    </source>
</evidence>
<accession>A0A2N3HLD5</accession>
<comment type="caution">
    <text evidence="2">The sequence shown here is derived from an EMBL/GenBank/DDBJ whole genome shotgun (WGS) entry which is preliminary data.</text>
</comment>
<keyword evidence="1" id="KW-0732">Signal</keyword>
<sequence length="129" mass="14343">MKNTFFALLLICLIFTAFKCDEDSSLLIEEDKKELAALKQTIEDLASSSVCNENTECKYIAFGSKACGGPKSYLLYSTSIDVENLEMLVEEYNQKETDFNTKHGIISDCALVMPPTGLSCENNTCIPIY</sequence>
<dbReference type="AlphaFoldDB" id="A0A2N3HLD5"/>
<feature type="chain" id="PRO_5014665323" evidence="1">
    <location>
        <begin position="20"/>
        <end position="129"/>
    </location>
</feature>
<dbReference type="OrthoDB" id="5526158at2"/>
<dbReference type="RefSeq" id="WP_106659047.1">
    <property type="nucleotide sequence ID" value="NZ_PJEO01000017.1"/>
</dbReference>
<reference evidence="2 3" key="1">
    <citation type="submission" date="2017-12" db="EMBL/GenBank/DDBJ databases">
        <title>Confluentibacter flavum sp. nov., isolated from the saline lake.</title>
        <authorList>
            <person name="Yu L."/>
        </authorList>
    </citation>
    <scope>NUCLEOTIDE SEQUENCE [LARGE SCALE GENOMIC DNA]</scope>
    <source>
        <strain evidence="2 3">3B</strain>
    </source>
</reference>
<name>A0A2N3HLD5_9FLAO</name>
<dbReference type="Proteomes" id="UP000233435">
    <property type="component" value="Unassembled WGS sequence"/>
</dbReference>
<evidence type="ECO:0000313" key="2">
    <source>
        <dbReference type="EMBL" id="PKQ45658.1"/>
    </source>
</evidence>